<name>A0A644VV06_9ZZZZ</name>
<evidence type="ECO:0000259" key="6">
    <source>
        <dbReference type="PROSITE" id="PS50110"/>
    </source>
</evidence>
<reference evidence="7" key="1">
    <citation type="submission" date="2019-08" db="EMBL/GenBank/DDBJ databases">
        <authorList>
            <person name="Kucharzyk K."/>
            <person name="Murdoch R.W."/>
            <person name="Higgins S."/>
            <person name="Loffler F."/>
        </authorList>
    </citation>
    <scope>NUCLEOTIDE SEQUENCE</scope>
</reference>
<gene>
    <name evidence="7" type="primary">zraR_13</name>
    <name evidence="7" type="ORF">SDC9_40444</name>
</gene>
<evidence type="ECO:0000256" key="2">
    <source>
        <dbReference type="ARBA" id="ARBA00022840"/>
    </source>
</evidence>
<evidence type="ECO:0000256" key="1">
    <source>
        <dbReference type="ARBA" id="ARBA00022741"/>
    </source>
</evidence>
<dbReference type="SMART" id="SM00382">
    <property type="entry name" value="AAA"/>
    <property type="match status" value="1"/>
</dbReference>
<dbReference type="Gene3D" id="1.10.8.60">
    <property type="match status" value="1"/>
</dbReference>
<protein>
    <submittedName>
        <fullName evidence="7">Transcriptional regulatory protein ZraR</fullName>
    </submittedName>
</protein>
<dbReference type="InterPro" id="IPR001789">
    <property type="entry name" value="Sig_transdc_resp-reg_receiver"/>
</dbReference>
<dbReference type="SUPFAM" id="SSF46689">
    <property type="entry name" value="Homeodomain-like"/>
    <property type="match status" value="1"/>
</dbReference>
<dbReference type="PRINTS" id="PR01590">
    <property type="entry name" value="HTHFIS"/>
</dbReference>
<dbReference type="EMBL" id="VSSQ01000422">
    <property type="protein sequence ID" value="MPL94292.1"/>
    <property type="molecule type" value="Genomic_DNA"/>
</dbReference>
<dbReference type="InterPro" id="IPR003593">
    <property type="entry name" value="AAA+_ATPase"/>
</dbReference>
<dbReference type="Pfam" id="PF00158">
    <property type="entry name" value="Sigma54_activat"/>
    <property type="match status" value="1"/>
</dbReference>
<dbReference type="InterPro" id="IPR009057">
    <property type="entry name" value="Homeodomain-like_sf"/>
</dbReference>
<dbReference type="GO" id="GO:0005524">
    <property type="term" value="F:ATP binding"/>
    <property type="evidence" value="ECO:0007669"/>
    <property type="project" value="UniProtKB-KW"/>
</dbReference>
<dbReference type="SMART" id="SM00448">
    <property type="entry name" value="REC"/>
    <property type="match status" value="1"/>
</dbReference>
<dbReference type="InterPro" id="IPR025662">
    <property type="entry name" value="Sigma_54_int_dom_ATP-bd_1"/>
</dbReference>
<keyword evidence="1" id="KW-0547">Nucleotide-binding</keyword>
<dbReference type="InterPro" id="IPR011006">
    <property type="entry name" value="CheY-like_superfamily"/>
</dbReference>
<keyword evidence="3" id="KW-0805">Transcription regulation</keyword>
<dbReference type="CDD" id="cd00156">
    <property type="entry name" value="REC"/>
    <property type="match status" value="1"/>
</dbReference>
<dbReference type="PROSITE" id="PS50045">
    <property type="entry name" value="SIGMA54_INTERACT_4"/>
    <property type="match status" value="1"/>
</dbReference>
<dbReference type="SUPFAM" id="SSF52172">
    <property type="entry name" value="CheY-like"/>
    <property type="match status" value="1"/>
</dbReference>
<dbReference type="GO" id="GO:0043565">
    <property type="term" value="F:sequence-specific DNA binding"/>
    <property type="evidence" value="ECO:0007669"/>
    <property type="project" value="InterPro"/>
</dbReference>
<keyword evidence="2" id="KW-0067">ATP-binding</keyword>
<dbReference type="PANTHER" id="PTHR32071">
    <property type="entry name" value="TRANSCRIPTIONAL REGULATORY PROTEIN"/>
    <property type="match status" value="1"/>
</dbReference>
<evidence type="ECO:0000256" key="4">
    <source>
        <dbReference type="ARBA" id="ARBA00023163"/>
    </source>
</evidence>
<dbReference type="PANTHER" id="PTHR32071:SF81">
    <property type="entry name" value="PROPIONATE CATABOLISM OPERON REGULATORY PROTEIN"/>
    <property type="match status" value="1"/>
</dbReference>
<dbReference type="Pfam" id="PF00072">
    <property type="entry name" value="Response_reg"/>
    <property type="match status" value="1"/>
</dbReference>
<dbReference type="Gene3D" id="3.40.50.2300">
    <property type="match status" value="1"/>
</dbReference>
<dbReference type="SUPFAM" id="SSF52540">
    <property type="entry name" value="P-loop containing nucleoside triphosphate hydrolases"/>
    <property type="match status" value="1"/>
</dbReference>
<keyword evidence="4" id="KW-0804">Transcription</keyword>
<dbReference type="FunFam" id="3.40.50.300:FF:000006">
    <property type="entry name" value="DNA-binding transcriptional regulator NtrC"/>
    <property type="match status" value="1"/>
</dbReference>
<dbReference type="Pfam" id="PF25601">
    <property type="entry name" value="AAA_lid_14"/>
    <property type="match status" value="1"/>
</dbReference>
<dbReference type="PROSITE" id="PS50110">
    <property type="entry name" value="RESPONSE_REGULATORY"/>
    <property type="match status" value="1"/>
</dbReference>
<dbReference type="InterPro" id="IPR058031">
    <property type="entry name" value="AAA_lid_NorR"/>
</dbReference>
<dbReference type="Gene3D" id="3.40.50.300">
    <property type="entry name" value="P-loop containing nucleotide triphosphate hydrolases"/>
    <property type="match status" value="1"/>
</dbReference>
<sequence>MKKKILIVEDDTAFGLMLQKWFQRNDYDAVLCTKVRDAQNTLANQQIHLVLTDLRLPDGDGILLLQWMREQKMHMPVIVMTSYAEVQSAVAAIKLGAEDFLEKPIVPSILKEKIDQALKIKPTREKTSKDMVVKNDMVMGQSAVARQMYDHILKVSPTRMSVLILGESGTGKEYIARMIHDNSPRRDKPFIAVDCGSLSRELAPSELFGHLKGSFTSAVEDKTGVFVQATQGTVFLDEVGNLSYEVQMQLLRALQEQKVRPVGAARDINIDVRILAATNENLETAIAEGRFREDLYHRLNEFAVFVPPLRDRKGDITVFAAEFLKQANKELDKNISGFTPEALATLEQHHWSGNLRELRNMVRRVVLFASGDMITADELPVFNQLAPGDDLALQPANEKQQIEHALRIARGNKTVAAQLLKIDRKTLYNKMHQYGIKL</sequence>
<proteinExistence type="predicted"/>
<dbReference type="PROSITE" id="PS00675">
    <property type="entry name" value="SIGMA54_INTERACT_1"/>
    <property type="match status" value="1"/>
</dbReference>
<feature type="domain" description="Sigma-54 factor interaction" evidence="5">
    <location>
        <begin position="138"/>
        <end position="367"/>
    </location>
</feature>
<dbReference type="GO" id="GO:0000160">
    <property type="term" value="P:phosphorelay signal transduction system"/>
    <property type="evidence" value="ECO:0007669"/>
    <property type="project" value="InterPro"/>
</dbReference>
<comment type="caution">
    <text evidence="7">The sequence shown here is derived from an EMBL/GenBank/DDBJ whole genome shotgun (WGS) entry which is preliminary data.</text>
</comment>
<dbReference type="InterPro" id="IPR002078">
    <property type="entry name" value="Sigma_54_int"/>
</dbReference>
<evidence type="ECO:0000313" key="7">
    <source>
        <dbReference type="EMBL" id="MPL94292.1"/>
    </source>
</evidence>
<dbReference type="AlphaFoldDB" id="A0A644VV06"/>
<accession>A0A644VV06</accession>
<evidence type="ECO:0000256" key="3">
    <source>
        <dbReference type="ARBA" id="ARBA00023015"/>
    </source>
</evidence>
<dbReference type="Gene3D" id="1.10.10.60">
    <property type="entry name" value="Homeodomain-like"/>
    <property type="match status" value="1"/>
</dbReference>
<dbReference type="GO" id="GO:0006355">
    <property type="term" value="P:regulation of DNA-templated transcription"/>
    <property type="evidence" value="ECO:0007669"/>
    <property type="project" value="InterPro"/>
</dbReference>
<dbReference type="InterPro" id="IPR002197">
    <property type="entry name" value="HTH_Fis"/>
</dbReference>
<dbReference type="CDD" id="cd00009">
    <property type="entry name" value="AAA"/>
    <property type="match status" value="1"/>
</dbReference>
<organism evidence="7">
    <name type="scientific">bioreactor metagenome</name>
    <dbReference type="NCBI Taxonomy" id="1076179"/>
    <lineage>
        <taxon>unclassified sequences</taxon>
        <taxon>metagenomes</taxon>
        <taxon>ecological metagenomes</taxon>
    </lineage>
</organism>
<feature type="domain" description="Response regulatory" evidence="6">
    <location>
        <begin position="4"/>
        <end position="118"/>
    </location>
</feature>
<dbReference type="InterPro" id="IPR027417">
    <property type="entry name" value="P-loop_NTPase"/>
</dbReference>
<dbReference type="Pfam" id="PF02954">
    <property type="entry name" value="HTH_8"/>
    <property type="match status" value="1"/>
</dbReference>
<evidence type="ECO:0000259" key="5">
    <source>
        <dbReference type="PROSITE" id="PS50045"/>
    </source>
</evidence>